<comment type="caution">
    <text evidence="2">The sequence shown here is derived from an EMBL/GenBank/DDBJ whole genome shotgun (WGS) entry which is preliminary data.</text>
</comment>
<dbReference type="Pfam" id="PF13103">
    <property type="entry name" value="TonB_2"/>
    <property type="match status" value="1"/>
</dbReference>
<feature type="region of interest" description="Disordered" evidence="1">
    <location>
        <begin position="185"/>
        <end position="224"/>
    </location>
</feature>
<feature type="compositionally biased region" description="Low complexity" evidence="1">
    <location>
        <begin position="129"/>
        <end position="144"/>
    </location>
</feature>
<evidence type="ECO:0000313" key="2">
    <source>
        <dbReference type="EMBL" id="KIF81132.1"/>
    </source>
</evidence>
<dbReference type="Gene3D" id="3.30.1150.10">
    <property type="match status" value="1"/>
</dbReference>
<evidence type="ECO:0000256" key="1">
    <source>
        <dbReference type="SAM" id="MobiDB-lite"/>
    </source>
</evidence>
<sequence length="575" mass="64045">MMQCAPPPAAGAGRHPDVRQRSRLTVAVMLSLLAHAFVMSLQFGLPGLGLPGLELPWHQRRAQADGLRVVLMEATRPEQAANQQGAVAAAGSAGAGTQMPKSAEARPYTSLPARPRVQLAPADMPVSAAPAARAGVAKPVRAPATSKPRQRRQPAPAATGPRLLTQDDMGQETFSVPLPVLDGPARTAAAPSGALPELVPPALPDEAMPAEPTAPDQEQMRADEQAALRMREAEARALEEQREVQELEARRQAQALAMQERQRREEQEQTRRALELEAQRQEEKRLQDIARAEREAQELDARRQAEDAAQQQAQQRRQEEENARREQEMQVMEARKREELRLQEAEHARREAMEREARRQAQEVALRQKQAEELAAKERAQAEAQAAAARQREQAMAEREAAAASPALPRNAPGISLAARALEQARKTGDMQSSPALQAPLPRPMPEPMPQAADPARRRSVLGRVDHDVGLMMYVESWRLKIERNGRLNYRQSLVDSAYTEPIVTVAVRSDGSVEEIIFHRSSGRPELDEAVRRIIRLNARYAAFPPELARRFDVIEIRRAWRFDEQLRLLEEVR</sequence>
<protein>
    <recommendedName>
        <fullName evidence="4">TonB C-terminal domain-containing protein</fullName>
    </recommendedName>
</protein>
<dbReference type="Proteomes" id="UP000031572">
    <property type="component" value="Unassembled WGS sequence"/>
</dbReference>
<organism evidence="2 3">
    <name type="scientific">Noviherbaspirillum autotrophicum</name>
    <dbReference type="NCBI Taxonomy" id="709839"/>
    <lineage>
        <taxon>Bacteria</taxon>
        <taxon>Pseudomonadati</taxon>
        <taxon>Pseudomonadota</taxon>
        <taxon>Betaproteobacteria</taxon>
        <taxon>Burkholderiales</taxon>
        <taxon>Oxalobacteraceae</taxon>
        <taxon>Noviherbaspirillum</taxon>
    </lineage>
</organism>
<evidence type="ECO:0008006" key="4">
    <source>
        <dbReference type="Google" id="ProtNLM"/>
    </source>
</evidence>
<proteinExistence type="predicted"/>
<dbReference type="AlphaFoldDB" id="A0A0C1YKV2"/>
<accession>A0A0C1YKV2</accession>
<feature type="compositionally biased region" description="Basic and acidic residues" evidence="1">
    <location>
        <begin position="294"/>
        <end position="306"/>
    </location>
</feature>
<feature type="compositionally biased region" description="Basic and acidic residues" evidence="1">
    <location>
        <begin position="316"/>
        <end position="330"/>
    </location>
</feature>
<feature type="region of interest" description="Disordered" evidence="1">
    <location>
        <begin position="375"/>
        <end position="411"/>
    </location>
</feature>
<feature type="region of interest" description="Disordered" evidence="1">
    <location>
        <begin position="129"/>
        <end position="167"/>
    </location>
</feature>
<feature type="compositionally biased region" description="Basic and acidic residues" evidence="1">
    <location>
        <begin position="390"/>
        <end position="401"/>
    </location>
</feature>
<feature type="region of interest" description="Disordered" evidence="1">
    <location>
        <begin position="294"/>
        <end position="330"/>
    </location>
</feature>
<dbReference type="SUPFAM" id="SSF74653">
    <property type="entry name" value="TolA/TonB C-terminal domain"/>
    <property type="match status" value="1"/>
</dbReference>
<feature type="compositionally biased region" description="Low complexity" evidence="1">
    <location>
        <begin position="82"/>
        <end position="98"/>
    </location>
</feature>
<reference evidence="2 3" key="1">
    <citation type="submission" date="2014-12" db="EMBL/GenBank/DDBJ databases">
        <title>Denitrispirillum autotrophicum gen. nov., sp. nov., Denitrifying, Facultatively Autotrophic Bacteria Isolated from Rice Paddy Soil.</title>
        <authorList>
            <person name="Ishii S."/>
            <person name="Ashida N."/>
            <person name="Ohno H."/>
            <person name="Otsuka S."/>
            <person name="Yokota A."/>
            <person name="Senoo K."/>
        </authorList>
    </citation>
    <scope>NUCLEOTIDE SEQUENCE [LARGE SCALE GENOMIC DNA]</scope>
    <source>
        <strain evidence="2 3">TSA66</strain>
    </source>
</reference>
<gene>
    <name evidence="2" type="ORF">TSA66_10445</name>
</gene>
<evidence type="ECO:0000313" key="3">
    <source>
        <dbReference type="Proteomes" id="UP000031572"/>
    </source>
</evidence>
<feature type="region of interest" description="Disordered" evidence="1">
    <location>
        <begin position="423"/>
        <end position="458"/>
    </location>
</feature>
<name>A0A0C1YKV2_9BURK</name>
<keyword evidence="3" id="KW-1185">Reference proteome</keyword>
<dbReference type="EMBL" id="JWJG01000028">
    <property type="protein sequence ID" value="KIF81132.1"/>
    <property type="molecule type" value="Genomic_DNA"/>
</dbReference>
<feature type="region of interest" description="Disordered" evidence="1">
    <location>
        <begin position="82"/>
        <end position="108"/>
    </location>
</feature>
<dbReference type="STRING" id="709839.TSA66_10445"/>